<gene>
    <name evidence="1" type="ORF">L1987_26717</name>
</gene>
<reference evidence="1 2" key="2">
    <citation type="journal article" date="2022" name="Mol. Ecol. Resour.">
        <title>The genomes of chicory, endive, great burdock and yacon provide insights into Asteraceae paleo-polyploidization history and plant inulin production.</title>
        <authorList>
            <person name="Fan W."/>
            <person name="Wang S."/>
            <person name="Wang H."/>
            <person name="Wang A."/>
            <person name="Jiang F."/>
            <person name="Liu H."/>
            <person name="Zhao H."/>
            <person name="Xu D."/>
            <person name="Zhang Y."/>
        </authorList>
    </citation>
    <scope>NUCLEOTIDE SEQUENCE [LARGE SCALE GENOMIC DNA]</scope>
    <source>
        <strain evidence="2">cv. Yunnan</strain>
        <tissue evidence="1">Leaves</tissue>
    </source>
</reference>
<reference evidence="2" key="1">
    <citation type="journal article" date="2022" name="Mol. Ecol. Resour.">
        <title>The genomes of chicory, endive, great burdock and yacon provide insights into Asteraceae palaeo-polyploidization history and plant inulin production.</title>
        <authorList>
            <person name="Fan W."/>
            <person name="Wang S."/>
            <person name="Wang H."/>
            <person name="Wang A."/>
            <person name="Jiang F."/>
            <person name="Liu H."/>
            <person name="Zhao H."/>
            <person name="Xu D."/>
            <person name="Zhang Y."/>
        </authorList>
    </citation>
    <scope>NUCLEOTIDE SEQUENCE [LARGE SCALE GENOMIC DNA]</scope>
    <source>
        <strain evidence="2">cv. Yunnan</strain>
    </source>
</reference>
<dbReference type="Proteomes" id="UP001056120">
    <property type="component" value="Linkage Group LG09"/>
</dbReference>
<evidence type="ECO:0000313" key="1">
    <source>
        <dbReference type="EMBL" id="KAI3804863.1"/>
    </source>
</evidence>
<keyword evidence="2" id="KW-1185">Reference proteome</keyword>
<organism evidence="1 2">
    <name type="scientific">Smallanthus sonchifolius</name>
    <dbReference type="NCBI Taxonomy" id="185202"/>
    <lineage>
        <taxon>Eukaryota</taxon>
        <taxon>Viridiplantae</taxon>
        <taxon>Streptophyta</taxon>
        <taxon>Embryophyta</taxon>
        <taxon>Tracheophyta</taxon>
        <taxon>Spermatophyta</taxon>
        <taxon>Magnoliopsida</taxon>
        <taxon>eudicotyledons</taxon>
        <taxon>Gunneridae</taxon>
        <taxon>Pentapetalae</taxon>
        <taxon>asterids</taxon>
        <taxon>campanulids</taxon>
        <taxon>Asterales</taxon>
        <taxon>Asteraceae</taxon>
        <taxon>Asteroideae</taxon>
        <taxon>Heliantheae alliance</taxon>
        <taxon>Millerieae</taxon>
        <taxon>Smallanthus</taxon>
    </lineage>
</organism>
<evidence type="ECO:0000313" key="2">
    <source>
        <dbReference type="Proteomes" id="UP001056120"/>
    </source>
</evidence>
<proteinExistence type="predicted"/>
<dbReference type="EMBL" id="CM042026">
    <property type="protein sequence ID" value="KAI3804863.1"/>
    <property type="molecule type" value="Genomic_DNA"/>
</dbReference>
<comment type="caution">
    <text evidence="1">The sequence shown here is derived from an EMBL/GenBank/DDBJ whole genome shotgun (WGS) entry which is preliminary data.</text>
</comment>
<protein>
    <submittedName>
        <fullName evidence="1">Uncharacterized protein</fullName>
    </submittedName>
</protein>
<sequence length="196" mass="21653">MHILDGAGSCWVGLGDPFSIWTTYLKEVVSAWTKVVGYGFGFGLGVISGVRVAPPAAVLLPWLDEELAGDGISLPCFFEMVSIERVLHYLENRHRVHKDVIEFCKSILQRKSIDWDATFHNDLSRPIQNVDLVVTVGDDGTLLKASHLLNDSIPLLGVNSDPTQPQEVKELSNEFDATRSTGYLCAATAKNFEHVR</sequence>
<name>A0ACB9I9F6_9ASTR</name>
<accession>A0ACB9I9F6</accession>